<organism evidence="5 6">
    <name type="scientific">Clostridium thermobutyricum DSM 4928</name>
    <dbReference type="NCBI Taxonomy" id="1121339"/>
    <lineage>
        <taxon>Bacteria</taxon>
        <taxon>Bacillati</taxon>
        <taxon>Bacillota</taxon>
        <taxon>Clostridia</taxon>
        <taxon>Eubacteriales</taxon>
        <taxon>Clostridiaceae</taxon>
        <taxon>Clostridium</taxon>
    </lineage>
</organism>
<dbReference type="Gene3D" id="3.40.50.1000">
    <property type="entry name" value="HAD superfamily/HAD-like"/>
    <property type="match status" value="1"/>
</dbReference>
<keyword evidence="3" id="KW-0378">Hydrolase</keyword>
<keyword evidence="2" id="KW-0479">Metal-binding</keyword>
<accession>A0A1V4SPF1</accession>
<dbReference type="GO" id="GO:0016787">
    <property type="term" value="F:hydrolase activity"/>
    <property type="evidence" value="ECO:0007669"/>
    <property type="project" value="UniProtKB-KW"/>
</dbReference>
<comment type="similarity">
    <text evidence="1">Belongs to the HAD-like hydrolase superfamily. SerB family.</text>
</comment>
<dbReference type="NCBIfam" id="TIGR01490">
    <property type="entry name" value="HAD-SF-IB-hyp1"/>
    <property type="match status" value="1"/>
</dbReference>
<name>A0A1V4SPF1_9CLOT</name>
<sequence length="213" mass="25395">MMKRLAIFDVDFTITRKETLMQFFAYMIKKDKKNLKFLPRAIFSGLMYGIKIYDEKRVKESFLKFIEGIEEKRLAEEVKDFYKNRLSSILYKDAINMIKKLKNEGLDVYLISASPEFYLNEFYNIKEVDHIIGTKFKFENGKFKREMDGLNCKGNEKVIRLKKYLKENNIEVDFKNSYMFSDSLSDKPLLDLVGNPYLINFKKNSDIKILNWK</sequence>
<evidence type="ECO:0000256" key="1">
    <source>
        <dbReference type="ARBA" id="ARBA00009184"/>
    </source>
</evidence>
<dbReference type="InterPro" id="IPR036412">
    <property type="entry name" value="HAD-like_sf"/>
</dbReference>
<dbReference type="EMBL" id="LTAY01000103">
    <property type="protein sequence ID" value="OPX45355.1"/>
    <property type="molecule type" value="Genomic_DNA"/>
</dbReference>
<dbReference type="InterPro" id="IPR023214">
    <property type="entry name" value="HAD_sf"/>
</dbReference>
<protein>
    <recommendedName>
        <fullName evidence="7">Haloacid dehalogenase-like hydrolase</fullName>
    </recommendedName>
</protein>
<keyword evidence="4" id="KW-0460">Magnesium</keyword>
<dbReference type="InterPro" id="IPR006385">
    <property type="entry name" value="HAD_hydro_SerB1"/>
</dbReference>
<dbReference type="SUPFAM" id="SSF56784">
    <property type="entry name" value="HAD-like"/>
    <property type="match status" value="1"/>
</dbReference>
<evidence type="ECO:0000256" key="4">
    <source>
        <dbReference type="ARBA" id="ARBA00022842"/>
    </source>
</evidence>
<comment type="caution">
    <text evidence="5">The sequence shown here is derived from an EMBL/GenBank/DDBJ whole genome shotgun (WGS) entry which is preliminary data.</text>
</comment>
<evidence type="ECO:0000313" key="5">
    <source>
        <dbReference type="EMBL" id="OPX45355.1"/>
    </source>
</evidence>
<dbReference type="Pfam" id="PF12710">
    <property type="entry name" value="HAD"/>
    <property type="match status" value="1"/>
</dbReference>
<evidence type="ECO:0000313" key="6">
    <source>
        <dbReference type="Proteomes" id="UP000191448"/>
    </source>
</evidence>
<dbReference type="Proteomes" id="UP000191448">
    <property type="component" value="Unassembled WGS sequence"/>
</dbReference>
<evidence type="ECO:0000256" key="3">
    <source>
        <dbReference type="ARBA" id="ARBA00022801"/>
    </source>
</evidence>
<dbReference type="PANTHER" id="PTHR43344">
    <property type="entry name" value="PHOSPHOSERINE PHOSPHATASE"/>
    <property type="match status" value="1"/>
</dbReference>
<dbReference type="InterPro" id="IPR050582">
    <property type="entry name" value="HAD-like_SerB"/>
</dbReference>
<evidence type="ECO:0008006" key="7">
    <source>
        <dbReference type="Google" id="ProtNLM"/>
    </source>
</evidence>
<proteinExistence type="inferred from homology"/>
<dbReference type="GO" id="GO:0046872">
    <property type="term" value="F:metal ion binding"/>
    <property type="evidence" value="ECO:0007669"/>
    <property type="project" value="UniProtKB-KW"/>
</dbReference>
<evidence type="ECO:0000256" key="2">
    <source>
        <dbReference type="ARBA" id="ARBA00022723"/>
    </source>
</evidence>
<dbReference type="CDD" id="cd02612">
    <property type="entry name" value="HAD_PGPPase"/>
    <property type="match status" value="1"/>
</dbReference>
<dbReference type="PANTHER" id="PTHR43344:SF13">
    <property type="entry name" value="PHOSPHATASE RV3661-RELATED"/>
    <property type="match status" value="1"/>
</dbReference>
<dbReference type="Gene3D" id="1.20.1440.100">
    <property type="entry name" value="SG protein - dephosphorylation function"/>
    <property type="match status" value="1"/>
</dbReference>
<dbReference type="NCBIfam" id="TIGR01488">
    <property type="entry name" value="HAD-SF-IB"/>
    <property type="match status" value="1"/>
</dbReference>
<dbReference type="AlphaFoldDB" id="A0A1V4SPF1"/>
<gene>
    <name evidence="5" type="ORF">CLTHE_31190</name>
</gene>
<reference evidence="5 6" key="1">
    <citation type="submission" date="2016-02" db="EMBL/GenBank/DDBJ databases">
        <title>Genome sequence of Clostridium thermobutyricum DSM 4928.</title>
        <authorList>
            <person name="Poehlein A."/>
            <person name="Daniel R."/>
        </authorList>
    </citation>
    <scope>NUCLEOTIDE SEQUENCE [LARGE SCALE GENOMIC DNA]</scope>
    <source>
        <strain evidence="5 6">DSM 4928</strain>
    </source>
</reference>